<evidence type="ECO:0000313" key="1">
    <source>
        <dbReference type="EMBL" id="ELP34298.1"/>
    </source>
</evidence>
<gene>
    <name evidence="1" type="ORF">RBSWK_01860</name>
</gene>
<evidence type="ECO:0000313" key="2">
    <source>
        <dbReference type="Proteomes" id="UP000010959"/>
    </source>
</evidence>
<sequence>MRWGRLHHASILWTLVDAKFVVAVFRVEQMQSLVPPQKTVVYPCNGKTHWHGDSPMRERILISSVFNKFVFFRAKNKESLTKKFNVLIRGLRVDPRHVASEMIEYRIFSRIQRARIEVRYRWVVELELLSEHLK</sequence>
<protein>
    <submittedName>
        <fullName evidence="1">Uncharacterized protein</fullName>
    </submittedName>
</protein>
<reference evidence="1 2" key="1">
    <citation type="journal article" date="2013" name="Mar. Genomics">
        <title>Expression of sulfatases in Rhodopirellula baltica and the diversity of sulfatases in the genus Rhodopirellula.</title>
        <authorList>
            <person name="Wegner C.E."/>
            <person name="Richter-Heitmann T."/>
            <person name="Klindworth A."/>
            <person name="Klockow C."/>
            <person name="Richter M."/>
            <person name="Achstetter T."/>
            <person name="Glockner F.O."/>
            <person name="Harder J."/>
        </authorList>
    </citation>
    <scope>NUCLEOTIDE SEQUENCE [LARGE SCALE GENOMIC DNA]</scope>
    <source>
        <strain evidence="1 2">SWK14</strain>
    </source>
</reference>
<accession>L7CJW9</accession>
<dbReference type="EMBL" id="AMWG01000037">
    <property type="protein sequence ID" value="ELP34298.1"/>
    <property type="molecule type" value="Genomic_DNA"/>
</dbReference>
<comment type="caution">
    <text evidence="1">The sequence shown here is derived from an EMBL/GenBank/DDBJ whole genome shotgun (WGS) entry which is preliminary data.</text>
</comment>
<dbReference type="PATRIC" id="fig|993516.3.peg.1986"/>
<dbReference type="Proteomes" id="UP000010959">
    <property type="component" value="Unassembled WGS sequence"/>
</dbReference>
<proteinExistence type="predicted"/>
<dbReference type="AlphaFoldDB" id="L7CJW9"/>
<name>L7CJW9_RHOBT</name>
<organism evidence="1 2">
    <name type="scientific">Rhodopirellula baltica SWK14</name>
    <dbReference type="NCBI Taxonomy" id="993516"/>
    <lineage>
        <taxon>Bacteria</taxon>
        <taxon>Pseudomonadati</taxon>
        <taxon>Planctomycetota</taxon>
        <taxon>Planctomycetia</taxon>
        <taxon>Pirellulales</taxon>
        <taxon>Pirellulaceae</taxon>
        <taxon>Rhodopirellula</taxon>
    </lineage>
</organism>